<dbReference type="SUPFAM" id="SSF56672">
    <property type="entry name" value="DNA/RNA polymerases"/>
    <property type="match status" value="1"/>
</dbReference>
<evidence type="ECO:0000256" key="1">
    <source>
        <dbReference type="ARBA" id="ARBA00010945"/>
    </source>
</evidence>
<dbReference type="PANTHER" id="PTHR35369:SF2">
    <property type="entry name" value="BLR3025 PROTEIN"/>
    <property type="match status" value="1"/>
</dbReference>
<dbReference type="InterPro" id="IPR043128">
    <property type="entry name" value="Rev_trsase/Diguanyl_cyclase"/>
</dbReference>
<evidence type="ECO:0000313" key="7">
    <source>
        <dbReference type="Proteomes" id="UP001071478"/>
    </source>
</evidence>
<dbReference type="Pfam" id="PF00817">
    <property type="entry name" value="IMS"/>
    <property type="match status" value="1"/>
</dbReference>
<dbReference type="RefSeq" id="WP_200253737.1">
    <property type="nucleotide sequence ID" value="NZ_JAENIQ020000001.1"/>
</dbReference>
<name>A0A9Q4C6W7_9CORY</name>
<dbReference type="GO" id="GO:0006281">
    <property type="term" value="P:DNA repair"/>
    <property type="evidence" value="ECO:0007669"/>
    <property type="project" value="InterPro"/>
</dbReference>
<evidence type="ECO:0000256" key="4">
    <source>
        <dbReference type="SAM" id="MobiDB-lite"/>
    </source>
</evidence>
<dbReference type="InterPro" id="IPR001126">
    <property type="entry name" value="UmuC"/>
</dbReference>
<protein>
    <submittedName>
        <fullName evidence="6">DNA polymerase Y family protein</fullName>
    </submittedName>
</protein>
<dbReference type="Gene3D" id="3.40.1170.60">
    <property type="match status" value="1"/>
</dbReference>
<comment type="similarity">
    <text evidence="1">Belongs to the DNA polymerase type-Y family.</text>
</comment>
<keyword evidence="2" id="KW-0227">DNA damage</keyword>
<dbReference type="InterPro" id="IPR043502">
    <property type="entry name" value="DNA/RNA_pol_sf"/>
</dbReference>
<proteinExistence type="inferred from homology"/>
<accession>A0A9Q4C6W7</accession>
<evidence type="ECO:0000256" key="3">
    <source>
        <dbReference type="ARBA" id="ARBA00025589"/>
    </source>
</evidence>
<dbReference type="Gene3D" id="3.30.70.270">
    <property type="match status" value="1"/>
</dbReference>
<dbReference type="PANTHER" id="PTHR35369">
    <property type="entry name" value="BLR3025 PROTEIN-RELATED"/>
    <property type="match status" value="1"/>
</dbReference>
<dbReference type="EMBL" id="JAPMKU010000002">
    <property type="protein sequence ID" value="MCX7468071.1"/>
    <property type="molecule type" value="Genomic_DNA"/>
</dbReference>
<dbReference type="AlphaFoldDB" id="A0A9Q4C6W7"/>
<feature type="domain" description="UmuC" evidence="5">
    <location>
        <begin position="28"/>
        <end position="159"/>
    </location>
</feature>
<gene>
    <name evidence="6" type="ORF">OS129_04140</name>
</gene>
<evidence type="ECO:0000259" key="5">
    <source>
        <dbReference type="PROSITE" id="PS50173"/>
    </source>
</evidence>
<dbReference type="CDD" id="cd03468">
    <property type="entry name" value="PolY_like"/>
    <property type="match status" value="1"/>
</dbReference>
<sequence>MTSTRILALWFPDWPVQAAVIAGVVPGDRASCPVAVAGSGPSRGAVRACGVRAREAGVRRGMRLRQARAVCPELILIDDDPDRDARMFEQVLGGVDDVAASVEVLRPGLLIVDARAAARYHGGEDAAAQRLIDAASLAGVDCSAGIADEITTALIAVRAGVGGAVVPEGGSVAFLAPRSLRLAAAEEALGCPAATVEAFMELGVGTFGELAALPSAAVVTRFGVAGGALHRLARAATDGTVSPVLPATPLAVVHEADVPVNRVDEAAFLARALAARLHRRLVGAVLCCRRLKVQATILVEGGEHVLERIWRTREPLTEQSTAERVRWQLDGWLTARPSSVPEDGGGDVPADSGIIRLVLDPLEVTVPEERGLWGGGSTEDAEAGRVIARVQSLLGVDAVLRPRTVGGRSPVERIGLVPVGEERPPPRGAGDWTGELPGPHPARRGGGPTYPDSRVRLVDASGHPVRVTAEALLDRVPDVLCGGGARYRVTGWAGPWPVDERWWEPAARFRCARMQITAEGPEPGGVDHQAWLLMWTAGGWTIEAGYR</sequence>
<evidence type="ECO:0000256" key="2">
    <source>
        <dbReference type="ARBA" id="ARBA00022763"/>
    </source>
</evidence>
<organism evidence="6 7">
    <name type="scientific">Corynebacterium pygosceleis</name>
    <dbReference type="NCBI Taxonomy" id="2800406"/>
    <lineage>
        <taxon>Bacteria</taxon>
        <taxon>Bacillati</taxon>
        <taxon>Actinomycetota</taxon>
        <taxon>Actinomycetes</taxon>
        <taxon>Mycobacteriales</taxon>
        <taxon>Corynebacteriaceae</taxon>
        <taxon>Corynebacterium</taxon>
    </lineage>
</organism>
<dbReference type="PROSITE" id="PS50173">
    <property type="entry name" value="UMUC"/>
    <property type="match status" value="1"/>
</dbReference>
<comment type="function">
    <text evidence="3">Poorly processive, error-prone DNA polymerase involved in untargeted mutagenesis. Copies undamaged DNA at stalled replication forks, which arise in vivo from mismatched or misaligned primer ends. These misaligned primers can be extended by PolIV. Exhibits no 3'-5' exonuclease (proofreading) activity. May be involved in translesional synthesis, in conjunction with the beta clamp from PolIII.</text>
</comment>
<evidence type="ECO:0000313" key="6">
    <source>
        <dbReference type="EMBL" id="MCX7468071.1"/>
    </source>
</evidence>
<reference evidence="6" key="1">
    <citation type="submission" date="2022-11" db="EMBL/GenBank/DDBJ databases">
        <title>Corynebacterium sp. isolated from Penguins.</title>
        <authorList>
            <person name="Sedlar K."/>
            <person name="Svec P."/>
        </authorList>
    </citation>
    <scope>NUCLEOTIDE SEQUENCE</scope>
    <source>
        <strain evidence="6">P7374</strain>
    </source>
</reference>
<feature type="region of interest" description="Disordered" evidence="4">
    <location>
        <begin position="418"/>
        <end position="451"/>
    </location>
</feature>
<comment type="caution">
    <text evidence="6">The sequence shown here is derived from an EMBL/GenBank/DDBJ whole genome shotgun (WGS) entry which is preliminary data.</text>
</comment>
<dbReference type="InterPro" id="IPR050356">
    <property type="entry name" value="SulA_CellDiv_inhibitor"/>
</dbReference>
<dbReference type="Proteomes" id="UP001071478">
    <property type="component" value="Unassembled WGS sequence"/>
</dbReference>